<evidence type="ECO:0000313" key="1">
    <source>
        <dbReference type="EMBL" id="KAH9422243.1"/>
    </source>
</evidence>
<dbReference type="Proteomes" id="UP000887458">
    <property type="component" value="Unassembled WGS sequence"/>
</dbReference>
<accession>A0ABQ8JI06</accession>
<evidence type="ECO:0000313" key="2">
    <source>
        <dbReference type="Proteomes" id="UP000887458"/>
    </source>
</evidence>
<dbReference type="EMBL" id="NJHN03000037">
    <property type="protein sequence ID" value="KAH9422243.1"/>
    <property type="molecule type" value="Genomic_DNA"/>
</dbReference>
<protein>
    <submittedName>
        <fullName evidence="1">Uncharacterized protein</fullName>
    </submittedName>
</protein>
<reference evidence="1 2" key="2">
    <citation type="journal article" date="2022" name="Mol. Biol. Evol.">
        <title>Comparative Genomics Reveals Insights into the Divergent Evolution of Astigmatic Mites and Household Pest Adaptations.</title>
        <authorList>
            <person name="Xiong Q."/>
            <person name="Wan A.T."/>
            <person name="Liu X."/>
            <person name="Fung C.S."/>
            <person name="Xiao X."/>
            <person name="Malainual N."/>
            <person name="Hou J."/>
            <person name="Wang L."/>
            <person name="Wang M."/>
            <person name="Yang K.Y."/>
            <person name="Cui Y."/>
            <person name="Leung E.L."/>
            <person name="Nong W."/>
            <person name="Shin S.K."/>
            <person name="Au S.W."/>
            <person name="Jeong K.Y."/>
            <person name="Chew F.T."/>
            <person name="Hui J.H."/>
            <person name="Leung T.F."/>
            <person name="Tungtrongchitr A."/>
            <person name="Zhong N."/>
            <person name="Liu Z."/>
            <person name="Tsui S.K."/>
        </authorList>
    </citation>
    <scope>NUCLEOTIDE SEQUENCE [LARGE SCALE GENOMIC DNA]</scope>
    <source>
        <strain evidence="1">Derp</strain>
    </source>
</reference>
<reference evidence="1 2" key="1">
    <citation type="journal article" date="2018" name="J. Allergy Clin. Immunol.">
        <title>High-quality assembly of Dermatophagoides pteronyssinus genome and transcriptome reveals a wide range of novel allergens.</title>
        <authorList>
            <person name="Liu X.Y."/>
            <person name="Yang K.Y."/>
            <person name="Wang M.Q."/>
            <person name="Kwok J.S."/>
            <person name="Zeng X."/>
            <person name="Yang Z."/>
            <person name="Xiao X.J."/>
            <person name="Lau C.P."/>
            <person name="Li Y."/>
            <person name="Huang Z.M."/>
            <person name="Ba J.G."/>
            <person name="Yim A.K."/>
            <person name="Ouyang C.Y."/>
            <person name="Ngai S.M."/>
            <person name="Chan T.F."/>
            <person name="Leung E.L."/>
            <person name="Liu L."/>
            <person name="Liu Z.G."/>
            <person name="Tsui S.K."/>
        </authorList>
    </citation>
    <scope>NUCLEOTIDE SEQUENCE [LARGE SCALE GENOMIC DNA]</scope>
    <source>
        <strain evidence="1">Derp</strain>
    </source>
</reference>
<keyword evidence="2" id="KW-1185">Reference proteome</keyword>
<sequence>MIFSKQPAINLKRISRSLAQHNKFQNIFSTAFAKSSFIYHPVVYHIIILTSNSSSSSSSLTSIELADELLLVRSIEEKKSRKIILNSIKSIT</sequence>
<organism evidence="1 2">
    <name type="scientific">Dermatophagoides pteronyssinus</name>
    <name type="common">European house dust mite</name>
    <dbReference type="NCBI Taxonomy" id="6956"/>
    <lineage>
        <taxon>Eukaryota</taxon>
        <taxon>Metazoa</taxon>
        <taxon>Ecdysozoa</taxon>
        <taxon>Arthropoda</taxon>
        <taxon>Chelicerata</taxon>
        <taxon>Arachnida</taxon>
        <taxon>Acari</taxon>
        <taxon>Acariformes</taxon>
        <taxon>Sarcoptiformes</taxon>
        <taxon>Astigmata</taxon>
        <taxon>Psoroptidia</taxon>
        <taxon>Analgoidea</taxon>
        <taxon>Pyroglyphidae</taxon>
        <taxon>Dermatophagoidinae</taxon>
        <taxon>Dermatophagoides</taxon>
    </lineage>
</organism>
<comment type="caution">
    <text evidence="1">The sequence shown here is derived from an EMBL/GenBank/DDBJ whole genome shotgun (WGS) entry which is preliminary data.</text>
</comment>
<gene>
    <name evidence="1" type="ORF">DERP_002540</name>
</gene>
<name>A0ABQ8JI06_DERPT</name>
<proteinExistence type="predicted"/>